<accession>A0A6J3L4U0</accession>
<dbReference type="CTD" id="20914"/>
<feature type="compositionally biased region" description="Low complexity" evidence="2">
    <location>
        <begin position="42"/>
        <end position="90"/>
    </location>
</feature>
<feature type="compositionally biased region" description="Basic and acidic residues" evidence="2">
    <location>
        <begin position="729"/>
        <end position="739"/>
    </location>
</feature>
<feature type="compositionally biased region" description="Gly residues" evidence="2">
    <location>
        <begin position="243"/>
        <end position="259"/>
    </location>
</feature>
<feature type="region of interest" description="Disordered" evidence="2">
    <location>
        <begin position="438"/>
        <end position="459"/>
    </location>
</feature>
<dbReference type="GO" id="GO:0048513">
    <property type="term" value="P:animal organ development"/>
    <property type="evidence" value="ECO:0007669"/>
    <property type="project" value="TreeGrafter"/>
</dbReference>
<proteinExistence type="inferred from homology"/>
<feature type="compositionally biased region" description="Polar residues" evidence="2">
    <location>
        <begin position="438"/>
        <end position="447"/>
    </location>
</feature>
<dbReference type="GO" id="GO:0040037">
    <property type="term" value="P:negative regulation of fibroblast growth factor receptor signaling pathway"/>
    <property type="evidence" value="ECO:0007669"/>
    <property type="project" value="TreeGrafter"/>
</dbReference>
<dbReference type="GO" id="GO:0016020">
    <property type="term" value="C:membrane"/>
    <property type="evidence" value="ECO:0007669"/>
    <property type="project" value="InterPro"/>
</dbReference>
<feature type="non-terminal residue" evidence="4">
    <location>
        <position position="1"/>
    </location>
</feature>
<feature type="region of interest" description="Disordered" evidence="2">
    <location>
        <begin position="724"/>
        <end position="746"/>
    </location>
</feature>
<dbReference type="KEGG" id="bvk:117238580"/>
<name>A0A6J3L4U0_9HYME</name>
<evidence type="ECO:0000256" key="1">
    <source>
        <dbReference type="ARBA" id="ARBA00010964"/>
    </source>
</evidence>
<keyword evidence="3" id="KW-1185">Reference proteome</keyword>
<organism evidence="3 4">
    <name type="scientific">Bombus vosnesenskii</name>
    <dbReference type="NCBI Taxonomy" id="207650"/>
    <lineage>
        <taxon>Eukaryota</taxon>
        <taxon>Metazoa</taxon>
        <taxon>Ecdysozoa</taxon>
        <taxon>Arthropoda</taxon>
        <taxon>Hexapoda</taxon>
        <taxon>Insecta</taxon>
        <taxon>Pterygota</taxon>
        <taxon>Neoptera</taxon>
        <taxon>Endopterygota</taxon>
        <taxon>Hymenoptera</taxon>
        <taxon>Apocrita</taxon>
        <taxon>Aculeata</taxon>
        <taxon>Apoidea</taxon>
        <taxon>Anthophila</taxon>
        <taxon>Apidae</taxon>
        <taxon>Bombus</taxon>
        <taxon>Pyrobombus</taxon>
    </lineage>
</organism>
<feature type="compositionally biased region" description="Low complexity" evidence="2">
    <location>
        <begin position="163"/>
        <end position="188"/>
    </location>
</feature>
<dbReference type="InterPro" id="IPR007875">
    <property type="entry name" value="Sprouty"/>
</dbReference>
<feature type="compositionally biased region" description="Low complexity" evidence="2">
    <location>
        <begin position="200"/>
        <end position="220"/>
    </location>
</feature>
<dbReference type="RefSeq" id="XP_033359486.1">
    <property type="nucleotide sequence ID" value="XM_033503595.1"/>
</dbReference>
<dbReference type="Proteomes" id="UP000504631">
    <property type="component" value="Unplaced"/>
</dbReference>
<feature type="region of interest" description="Disordered" evidence="2">
    <location>
        <begin position="1"/>
        <end position="145"/>
    </location>
</feature>
<dbReference type="PANTHER" id="PTHR12365:SF7">
    <property type="entry name" value="PROTEIN SPROUTY"/>
    <property type="match status" value="1"/>
</dbReference>
<feature type="region of interest" description="Disordered" evidence="2">
    <location>
        <begin position="163"/>
        <end position="265"/>
    </location>
</feature>
<dbReference type="InterPro" id="IPR051192">
    <property type="entry name" value="Sprouty_domain"/>
</dbReference>
<protein>
    <submittedName>
        <fullName evidence="4">Uncharacterized protein LOC117238580</fullName>
    </submittedName>
</protein>
<comment type="similarity">
    <text evidence="1">Belongs to the sprouty family.</text>
</comment>
<dbReference type="GO" id="GO:0046580">
    <property type="term" value="P:negative regulation of Ras protein signal transduction"/>
    <property type="evidence" value="ECO:0007669"/>
    <property type="project" value="TreeGrafter"/>
</dbReference>
<feature type="compositionally biased region" description="Pro residues" evidence="2">
    <location>
        <begin position="13"/>
        <end position="26"/>
    </location>
</feature>
<evidence type="ECO:0000256" key="2">
    <source>
        <dbReference type="SAM" id="MobiDB-lite"/>
    </source>
</evidence>
<feature type="compositionally biased region" description="Pro residues" evidence="2">
    <location>
        <begin position="91"/>
        <end position="108"/>
    </location>
</feature>
<dbReference type="PANTHER" id="PTHR12365">
    <property type="entry name" value="SPROUTY"/>
    <property type="match status" value="1"/>
</dbReference>
<dbReference type="Pfam" id="PF05210">
    <property type="entry name" value="Sprouty"/>
    <property type="match status" value="1"/>
</dbReference>
<reference evidence="4" key="1">
    <citation type="submission" date="2025-08" db="UniProtKB">
        <authorList>
            <consortium name="RefSeq"/>
        </authorList>
    </citation>
    <scope>IDENTIFICATION</scope>
    <source>
        <tissue evidence="4">Muscle</tissue>
    </source>
</reference>
<feature type="compositionally biased region" description="Polar residues" evidence="2">
    <location>
        <begin position="230"/>
        <end position="239"/>
    </location>
</feature>
<gene>
    <name evidence="4" type="primary">LOC117238580</name>
</gene>
<dbReference type="AlphaFoldDB" id="A0A6J3L4U0"/>
<evidence type="ECO:0000313" key="4">
    <source>
        <dbReference type="RefSeq" id="XP_033359486.1"/>
    </source>
</evidence>
<dbReference type="GO" id="GO:0005829">
    <property type="term" value="C:cytosol"/>
    <property type="evidence" value="ECO:0007669"/>
    <property type="project" value="TreeGrafter"/>
</dbReference>
<sequence length="746" mass="78952">NGSAESVDTLDYEPPPVLPPRRPPWPFNSLSSTASRYIGQHTTTIAATTSPLTPTAATTTITSTTPLTTTLVPAPSASQGSTTSSSARVSPQPPPLTPPQYPAPPRPPSRNGGDEARVARARGSGRGALPSLILANGTPLSRVSPPRAGWAVRINEAILTTPSQSTHYQQQQQQQQQQHHQNQQHTSSPGSPRAIEQWASERAASSALSVRRSTSPSSPETARRPGTGSPRRTLSSSSRVRPGGAGGGGGGGGSGSGGRGAERGAEIGNGIHFANHWQEEEELEAKKKEEHRKRCVDAAARCQAEHLELRGRPMSQNNAIAPLSRPPSSQTNANAANNGLDTASTVITIDNSANANSDDGDARFVQQQGVTGGRVHDHNRPFPPPRLPSVHVAAASTTTAPPAASSNPRVLVTAPLSPLSSTFRSRPRNVDISNETNARGLLSNDTPPRSPISEVSLTVPRPDGERAINEYVEAPFKHSNQERRVIDDENKRGVGTDCPKIDRRHRQKGVTDASVAATHRLHASRTQAFRGLIASGTNATASAGSIAANTATPNAVTKQPVSFTKEPANSLASRTYDPAGLSIMCNFCGRCRCESCREPPPLPSKWLCDNKCFCSADTILDYASCLCCVKGLFYHCVDGNGGSGIDGEAAGSCADEPCSCTGNRRASRWACLGALTLVMPCLLCYWPFKGCVALCEICYARHAAQGCRCNPNTIGNAGNRHHPIANDIGDSRDPEKRLLDPVTPEL</sequence>
<evidence type="ECO:0000313" key="3">
    <source>
        <dbReference type="Proteomes" id="UP000504631"/>
    </source>
</evidence>
<dbReference type="GeneID" id="117238580"/>
<dbReference type="PROSITE" id="PS51227">
    <property type="entry name" value="SPR"/>
    <property type="match status" value="1"/>
</dbReference>